<evidence type="ECO:0000256" key="5">
    <source>
        <dbReference type="ARBA" id="ARBA00022989"/>
    </source>
</evidence>
<evidence type="ECO:0000313" key="9">
    <source>
        <dbReference type="EMBL" id="GAG46848.1"/>
    </source>
</evidence>
<feature type="transmembrane region" description="Helical" evidence="7">
    <location>
        <begin position="130"/>
        <end position="150"/>
    </location>
</feature>
<feature type="transmembrane region" description="Helical" evidence="7">
    <location>
        <begin position="32"/>
        <end position="53"/>
    </location>
</feature>
<evidence type="ECO:0000256" key="6">
    <source>
        <dbReference type="ARBA" id="ARBA00023136"/>
    </source>
</evidence>
<evidence type="ECO:0000256" key="3">
    <source>
        <dbReference type="ARBA" id="ARBA00022475"/>
    </source>
</evidence>
<keyword evidence="4 7" id="KW-0812">Transmembrane</keyword>
<dbReference type="Pfam" id="PF00528">
    <property type="entry name" value="BPD_transp_1"/>
    <property type="match status" value="1"/>
</dbReference>
<dbReference type="CDD" id="cd06261">
    <property type="entry name" value="TM_PBP2"/>
    <property type="match status" value="1"/>
</dbReference>
<keyword evidence="3" id="KW-1003">Cell membrane</keyword>
<keyword evidence="6 7" id="KW-0472">Membrane</keyword>
<keyword evidence="5 7" id="KW-1133">Transmembrane helix</keyword>
<dbReference type="Gene3D" id="1.10.3720.10">
    <property type="entry name" value="MetI-like"/>
    <property type="match status" value="1"/>
</dbReference>
<dbReference type="PROSITE" id="PS50928">
    <property type="entry name" value="ABC_TM1"/>
    <property type="match status" value="1"/>
</dbReference>
<feature type="non-terminal residue" evidence="9">
    <location>
        <position position="1"/>
    </location>
</feature>
<proteinExistence type="predicted"/>
<dbReference type="InterPro" id="IPR000515">
    <property type="entry name" value="MetI-like"/>
</dbReference>
<dbReference type="AlphaFoldDB" id="X0YDN6"/>
<evidence type="ECO:0000256" key="1">
    <source>
        <dbReference type="ARBA" id="ARBA00004651"/>
    </source>
</evidence>
<name>X0YDN6_9ZZZZ</name>
<organism evidence="9">
    <name type="scientific">marine sediment metagenome</name>
    <dbReference type="NCBI Taxonomy" id="412755"/>
    <lineage>
        <taxon>unclassified sequences</taxon>
        <taxon>metagenomes</taxon>
        <taxon>ecological metagenomes</taxon>
    </lineage>
</organism>
<dbReference type="GO" id="GO:0071916">
    <property type="term" value="F:dipeptide transmembrane transporter activity"/>
    <property type="evidence" value="ECO:0007669"/>
    <property type="project" value="TreeGrafter"/>
</dbReference>
<evidence type="ECO:0000256" key="4">
    <source>
        <dbReference type="ARBA" id="ARBA00022692"/>
    </source>
</evidence>
<protein>
    <recommendedName>
        <fullName evidence="8">ABC transmembrane type-1 domain-containing protein</fullName>
    </recommendedName>
</protein>
<dbReference type="InterPro" id="IPR035906">
    <property type="entry name" value="MetI-like_sf"/>
</dbReference>
<feature type="transmembrane region" description="Helical" evidence="7">
    <location>
        <begin position="65"/>
        <end position="90"/>
    </location>
</feature>
<evidence type="ECO:0000259" key="8">
    <source>
        <dbReference type="PROSITE" id="PS50928"/>
    </source>
</evidence>
<reference evidence="9" key="1">
    <citation type="journal article" date="2014" name="Front. Microbiol.">
        <title>High frequency of phylogenetically diverse reductive dehalogenase-homologous genes in deep subseafloor sedimentary metagenomes.</title>
        <authorList>
            <person name="Kawai M."/>
            <person name="Futagami T."/>
            <person name="Toyoda A."/>
            <person name="Takaki Y."/>
            <person name="Nishi S."/>
            <person name="Hori S."/>
            <person name="Arai W."/>
            <person name="Tsubouchi T."/>
            <person name="Morono Y."/>
            <person name="Uchiyama I."/>
            <person name="Ito T."/>
            <person name="Fujiyama A."/>
            <person name="Inagaki F."/>
            <person name="Takami H."/>
        </authorList>
    </citation>
    <scope>NUCLEOTIDE SEQUENCE</scope>
    <source>
        <strain evidence="9">Expedition CK06-06</strain>
    </source>
</reference>
<evidence type="ECO:0000256" key="2">
    <source>
        <dbReference type="ARBA" id="ARBA00022448"/>
    </source>
</evidence>
<evidence type="ECO:0000256" key="7">
    <source>
        <dbReference type="SAM" id="Phobius"/>
    </source>
</evidence>
<dbReference type="PANTHER" id="PTHR43163:SF6">
    <property type="entry name" value="DIPEPTIDE TRANSPORT SYSTEM PERMEASE PROTEIN DPPB-RELATED"/>
    <property type="match status" value="1"/>
</dbReference>
<comment type="caution">
    <text evidence="9">The sequence shown here is derived from an EMBL/GenBank/DDBJ whole genome shotgun (WGS) entry which is preliminary data.</text>
</comment>
<sequence>RDLTRGDLGTSLFTGQPVTQDLKWRVPATLELTVLSVILCVIIGVPLGIFIALRKGGVAERVVFVYGMITGGIPDFWLGLILVFVFFFLLRWAPAPMGRLGVMASPPETVTGFYLIDSALQGDWETLGVAASHLVLPVTTLVVVYMGLIVKMARSSMEEVAGADFMDYGRACGLPRSTMIKYQLRNALAPVVTVVAFTNGYLLGGTVLVEKVFSWGGMGE</sequence>
<feature type="non-terminal residue" evidence="9">
    <location>
        <position position="220"/>
    </location>
</feature>
<dbReference type="GO" id="GO:0005886">
    <property type="term" value="C:plasma membrane"/>
    <property type="evidence" value="ECO:0007669"/>
    <property type="project" value="UniProtKB-SubCell"/>
</dbReference>
<accession>X0YDN6</accession>
<comment type="subcellular location">
    <subcellularLocation>
        <location evidence="1">Cell membrane</location>
        <topology evidence="1">Multi-pass membrane protein</topology>
    </subcellularLocation>
</comment>
<feature type="domain" description="ABC transmembrane type-1" evidence="8">
    <location>
        <begin position="26"/>
        <end position="220"/>
    </location>
</feature>
<dbReference type="SUPFAM" id="SSF161098">
    <property type="entry name" value="MetI-like"/>
    <property type="match status" value="1"/>
</dbReference>
<gene>
    <name evidence="9" type="ORF">S01H1_80322</name>
</gene>
<keyword evidence="2" id="KW-0813">Transport</keyword>
<feature type="transmembrane region" description="Helical" evidence="7">
    <location>
        <begin position="187"/>
        <end position="209"/>
    </location>
</feature>
<dbReference type="PANTHER" id="PTHR43163">
    <property type="entry name" value="DIPEPTIDE TRANSPORT SYSTEM PERMEASE PROTEIN DPPB-RELATED"/>
    <property type="match status" value="1"/>
</dbReference>
<dbReference type="EMBL" id="BARS01054231">
    <property type="protein sequence ID" value="GAG46848.1"/>
    <property type="molecule type" value="Genomic_DNA"/>
</dbReference>